<protein>
    <submittedName>
        <fullName evidence="12">UDP-N-acetylmuramate-alanine ligase</fullName>
    </submittedName>
</protein>
<dbReference type="PATRIC" id="fig|880071.3.peg.3614"/>
<dbReference type="SUPFAM" id="SSF51984">
    <property type="entry name" value="MurCD N-terminal domain"/>
    <property type="match status" value="1"/>
</dbReference>
<keyword evidence="7" id="KW-0131">Cell cycle</keyword>
<dbReference type="Gene3D" id="3.90.190.20">
    <property type="entry name" value="Mur ligase, C-terminal domain"/>
    <property type="match status" value="1"/>
</dbReference>
<dbReference type="RefSeq" id="WP_014799350.1">
    <property type="nucleotide sequence ID" value="NC_018018.1"/>
</dbReference>
<dbReference type="GO" id="GO:0005524">
    <property type="term" value="F:ATP binding"/>
    <property type="evidence" value="ECO:0007669"/>
    <property type="project" value="UniProtKB-KW"/>
</dbReference>
<dbReference type="Gene3D" id="3.40.50.720">
    <property type="entry name" value="NAD(P)-binding Rossmann-like Domain"/>
    <property type="match status" value="1"/>
</dbReference>
<dbReference type="SUPFAM" id="SSF53244">
    <property type="entry name" value="MurD-like peptide ligases, peptide-binding domain"/>
    <property type="match status" value="1"/>
</dbReference>
<organism evidence="12 13">
    <name type="scientific">Bernardetia litoralis (strain ATCC 23117 / DSM 6794 / NBRC 15988 / NCIMB 1366 / Fx l1 / Sio-4)</name>
    <name type="common">Flexibacter litoralis</name>
    <dbReference type="NCBI Taxonomy" id="880071"/>
    <lineage>
        <taxon>Bacteria</taxon>
        <taxon>Pseudomonadati</taxon>
        <taxon>Bacteroidota</taxon>
        <taxon>Cytophagia</taxon>
        <taxon>Cytophagales</taxon>
        <taxon>Bernardetiaceae</taxon>
        <taxon>Bernardetia</taxon>
    </lineage>
</organism>
<dbReference type="Pfam" id="PF08245">
    <property type="entry name" value="Mur_ligase_M"/>
    <property type="match status" value="1"/>
</dbReference>
<dbReference type="Pfam" id="PF01225">
    <property type="entry name" value="Mur_ligase"/>
    <property type="match status" value="1"/>
</dbReference>
<dbReference type="InterPro" id="IPR036565">
    <property type="entry name" value="Mur-like_cat_sf"/>
</dbReference>
<dbReference type="Gene3D" id="3.40.1190.10">
    <property type="entry name" value="Mur-like, catalytic domain"/>
    <property type="match status" value="1"/>
</dbReference>
<evidence type="ECO:0000256" key="8">
    <source>
        <dbReference type="ARBA" id="ARBA00023316"/>
    </source>
</evidence>
<keyword evidence="2" id="KW-0132">Cell division</keyword>
<accession>I4APP1</accession>
<evidence type="ECO:0000256" key="4">
    <source>
        <dbReference type="ARBA" id="ARBA00022840"/>
    </source>
</evidence>
<gene>
    <name evidence="12" type="ordered locus">Fleli_3609</name>
</gene>
<evidence type="ECO:0000256" key="6">
    <source>
        <dbReference type="ARBA" id="ARBA00022984"/>
    </source>
</evidence>
<dbReference type="HOGENOM" id="CLU_028104_0_2_10"/>
<evidence type="ECO:0000313" key="12">
    <source>
        <dbReference type="EMBL" id="AFM05926.1"/>
    </source>
</evidence>
<dbReference type="eggNOG" id="COG0773">
    <property type="taxonomic scope" value="Bacteria"/>
</dbReference>
<evidence type="ECO:0000259" key="10">
    <source>
        <dbReference type="Pfam" id="PF02875"/>
    </source>
</evidence>
<evidence type="ECO:0000256" key="5">
    <source>
        <dbReference type="ARBA" id="ARBA00022960"/>
    </source>
</evidence>
<feature type="domain" description="Mur ligase C-terminal" evidence="10">
    <location>
        <begin position="309"/>
        <end position="436"/>
    </location>
</feature>
<dbReference type="PANTHER" id="PTHR43445:SF5">
    <property type="entry name" value="UDP-N-ACETYLMURAMATE--L-ALANYL-GAMMA-D-GLUTAMYL-MESO-2,6-DIAMINOHEPTANDIOATE LIGASE"/>
    <property type="match status" value="1"/>
</dbReference>
<dbReference type="EMBL" id="CP003345">
    <property type="protein sequence ID" value="AFM05926.1"/>
    <property type="molecule type" value="Genomic_DNA"/>
</dbReference>
<dbReference type="InterPro" id="IPR000713">
    <property type="entry name" value="Mur_ligase_N"/>
</dbReference>
<keyword evidence="13" id="KW-1185">Reference proteome</keyword>
<keyword evidence="6" id="KW-0573">Peptidoglycan synthesis</keyword>
<dbReference type="InterPro" id="IPR050061">
    <property type="entry name" value="MurCDEF_pg_biosynth"/>
</dbReference>
<dbReference type="InterPro" id="IPR013221">
    <property type="entry name" value="Mur_ligase_cen"/>
</dbReference>
<reference evidence="13" key="1">
    <citation type="submission" date="2012-06" db="EMBL/GenBank/DDBJ databases">
        <title>The complete genome of Flexibacter litoralis DSM 6794.</title>
        <authorList>
            <person name="Lucas S."/>
            <person name="Copeland A."/>
            <person name="Lapidus A."/>
            <person name="Glavina del Rio T."/>
            <person name="Dalin E."/>
            <person name="Tice H."/>
            <person name="Bruce D."/>
            <person name="Goodwin L."/>
            <person name="Pitluck S."/>
            <person name="Peters L."/>
            <person name="Ovchinnikova G."/>
            <person name="Lu M."/>
            <person name="Kyrpides N."/>
            <person name="Mavromatis K."/>
            <person name="Ivanova N."/>
            <person name="Brettin T."/>
            <person name="Detter J.C."/>
            <person name="Han C."/>
            <person name="Larimer F."/>
            <person name="Land M."/>
            <person name="Hauser L."/>
            <person name="Markowitz V."/>
            <person name="Cheng J.-F."/>
            <person name="Hugenholtz P."/>
            <person name="Woyke T."/>
            <person name="Wu D."/>
            <person name="Spring S."/>
            <person name="Lang E."/>
            <person name="Kopitz M."/>
            <person name="Brambilla E."/>
            <person name="Klenk H.-P."/>
            <person name="Eisen J.A."/>
        </authorList>
    </citation>
    <scope>NUCLEOTIDE SEQUENCE [LARGE SCALE GENOMIC DNA]</scope>
    <source>
        <strain evidence="13">ATCC 23117 / DSM 6794 / NBRC 15988 / NCIMB 1366 / Sio-4</strain>
    </source>
</reference>
<dbReference type="SUPFAM" id="SSF53623">
    <property type="entry name" value="MurD-like peptide ligases, catalytic domain"/>
    <property type="match status" value="1"/>
</dbReference>
<dbReference type="OrthoDB" id="9804126at2"/>
<keyword evidence="3" id="KW-0547">Nucleotide-binding</keyword>
<evidence type="ECO:0000256" key="2">
    <source>
        <dbReference type="ARBA" id="ARBA00022618"/>
    </source>
</evidence>
<dbReference type="InterPro" id="IPR004101">
    <property type="entry name" value="Mur_ligase_C"/>
</dbReference>
<evidence type="ECO:0000256" key="7">
    <source>
        <dbReference type="ARBA" id="ARBA00023306"/>
    </source>
</evidence>
<feature type="domain" description="Mur ligase central" evidence="11">
    <location>
        <begin position="108"/>
        <end position="285"/>
    </location>
</feature>
<evidence type="ECO:0000256" key="3">
    <source>
        <dbReference type="ARBA" id="ARBA00022741"/>
    </source>
</evidence>
<keyword evidence="1 12" id="KW-0436">Ligase</keyword>
<keyword evidence="5" id="KW-0133">Cell shape</keyword>
<name>I4APP1_BERLS</name>
<dbReference type="GO" id="GO:0009252">
    <property type="term" value="P:peptidoglycan biosynthetic process"/>
    <property type="evidence" value="ECO:0007669"/>
    <property type="project" value="UniProtKB-KW"/>
</dbReference>
<dbReference type="GO" id="GO:0051301">
    <property type="term" value="P:cell division"/>
    <property type="evidence" value="ECO:0007669"/>
    <property type="project" value="UniProtKB-KW"/>
</dbReference>
<evidence type="ECO:0000259" key="11">
    <source>
        <dbReference type="Pfam" id="PF08245"/>
    </source>
</evidence>
<dbReference type="Pfam" id="PF02875">
    <property type="entry name" value="Mur_ligase_C"/>
    <property type="match status" value="1"/>
</dbReference>
<dbReference type="InterPro" id="IPR036615">
    <property type="entry name" value="Mur_ligase_C_dom_sf"/>
</dbReference>
<dbReference type="Proteomes" id="UP000006054">
    <property type="component" value="Chromosome"/>
</dbReference>
<dbReference type="STRING" id="880071.Fleli_3609"/>
<evidence type="ECO:0000259" key="9">
    <source>
        <dbReference type="Pfam" id="PF01225"/>
    </source>
</evidence>
<dbReference type="AlphaFoldDB" id="I4APP1"/>
<dbReference type="KEGG" id="fli:Fleli_3609"/>
<keyword evidence="8" id="KW-0961">Cell wall biogenesis/degradation</keyword>
<dbReference type="GO" id="GO:0016881">
    <property type="term" value="F:acid-amino acid ligase activity"/>
    <property type="evidence" value="ECO:0007669"/>
    <property type="project" value="InterPro"/>
</dbReference>
<evidence type="ECO:0000313" key="13">
    <source>
        <dbReference type="Proteomes" id="UP000006054"/>
    </source>
</evidence>
<evidence type="ECO:0000256" key="1">
    <source>
        <dbReference type="ARBA" id="ARBA00022598"/>
    </source>
</evidence>
<proteinExistence type="predicted"/>
<dbReference type="GO" id="GO:0071555">
    <property type="term" value="P:cell wall organization"/>
    <property type="evidence" value="ECO:0007669"/>
    <property type="project" value="UniProtKB-KW"/>
</dbReference>
<sequence length="454" mass="51173">MNIHFIGIGGSVMHNIAIREKMNGNTVTGSDDAWYNPSESRLKENGLLPQKAGWFPENITSDLDKIVLGMHAKADNPELLKAQELGIKIYSYPEYIYSLSENKERVVIGGSHGKTTITAMVMHTLRLQSYDFDYLIGAYVEGFDSTVRLSDAPIIIIEGDEYQTSPLDKTPKFLHYHHHIGVLSGIAWDHANVYPDFEGYKNQFRLFAENSVKAGAFIYNEEDKLVKEIVEGNDKIHFDTILLPYTTHSSTVKDGKTFLKTELGKMEVSVFGEHNMSNLNAAKIVCRRLGIRESQFYDAMMSFRGASKRLELVGENDNMHVFKDFAHSPSKVEATIKAVKKQYPKQRLTACMELHTFSSLNKEFIQEYANTANSADVAIVYYNPEYVEAKGLPAISKQDLKDAFKKQDLEVFTTTDELESFLVAQDWKQNNLLIMSSGKMGGMNIESLANQLLG</sequence>
<dbReference type="PANTHER" id="PTHR43445">
    <property type="entry name" value="UDP-N-ACETYLMURAMATE--L-ALANINE LIGASE-RELATED"/>
    <property type="match status" value="1"/>
</dbReference>
<feature type="domain" description="Mur ligase N-terminal catalytic" evidence="9">
    <location>
        <begin position="2"/>
        <end position="102"/>
    </location>
</feature>
<keyword evidence="4" id="KW-0067">ATP-binding</keyword>
<dbReference type="GO" id="GO:0008360">
    <property type="term" value="P:regulation of cell shape"/>
    <property type="evidence" value="ECO:0007669"/>
    <property type="project" value="UniProtKB-KW"/>
</dbReference>